<dbReference type="SUPFAM" id="SSF49785">
    <property type="entry name" value="Galactose-binding domain-like"/>
    <property type="match status" value="1"/>
</dbReference>
<dbReference type="InterPro" id="IPR000421">
    <property type="entry name" value="FA58C"/>
</dbReference>
<feature type="domain" description="F5/8 type C" evidence="1">
    <location>
        <begin position="9"/>
        <end position="84"/>
    </location>
</feature>
<dbReference type="Gene3D" id="2.60.120.260">
    <property type="entry name" value="Galactose-binding domain-like"/>
    <property type="match status" value="1"/>
</dbReference>
<reference evidence="3" key="3">
    <citation type="submission" date="2015-06" db="UniProtKB">
        <authorList>
            <consortium name="EnsemblMetazoa"/>
        </authorList>
    </citation>
    <scope>IDENTIFICATION</scope>
</reference>
<dbReference type="PROSITE" id="PS50022">
    <property type="entry name" value="FA58C_3"/>
    <property type="match status" value="1"/>
</dbReference>
<name>T1G403_HELRO</name>
<dbReference type="AlphaFoldDB" id="T1G403"/>
<dbReference type="Proteomes" id="UP000015101">
    <property type="component" value="Unassembled WGS sequence"/>
</dbReference>
<dbReference type="CTD" id="20215801"/>
<sequence length="84" mass="9507">THTLHTTECSYNTPLGMSTDEIHDSQLSSSSNYPHNWDKGCHLKFARIYQANGLAWCAKYKSSSEWLQIDLGVPAKVIIFTITF</sequence>
<dbReference type="EMBL" id="AMQM01004595">
    <property type="status" value="NOT_ANNOTATED_CDS"/>
    <property type="molecule type" value="Genomic_DNA"/>
</dbReference>
<accession>T1G403</accession>
<dbReference type="InParanoid" id="T1G403"/>
<dbReference type="RefSeq" id="XP_009018436.1">
    <property type="nucleotide sequence ID" value="XM_009020188.1"/>
</dbReference>
<dbReference type="GeneID" id="20215801"/>
<dbReference type="EnsemblMetazoa" id="HelroT80422">
    <property type="protein sequence ID" value="HelroP80422"/>
    <property type="gene ID" value="HelroG80422"/>
</dbReference>
<dbReference type="KEGG" id="hro:HELRODRAFT_80422"/>
<keyword evidence="4" id="KW-1185">Reference proteome</keyword>
<proteinExistence type="predicted"/>
<gene>
    <name evidence="3" type="primary">20215801</name>
    <name evidence="2" type="ORF">HELRODRAFT_80422</name>
</gene>
<dbReference type="HOGENOM" id="CLU_2645042_0_0_1"/>
<reference evidence="2 4" key="2">
    <citation type="journal article" date="2013" name="Nature">
        <title>Insights into bilaterian evolution from three spiralian genomes.</title>
        <authorList>
            <person name="Simakov O."/>
            <person name="Marletaz F."/>
            <person name="Cho S.J."/>
            <person name="Edsinger-Gonzales E."/>
            <person name="Havlak P."/>
            <person name="Hellsten U."/>
            <person name="Kuo D.H."/>
            <person name="Larsson T."/>
            <person name="Lv J."/>
            <person name="Arendt D."/>
            <person name="Savage R."/>
            <person name="Osoegawa K."/>
            <person name="de Jong P."/>
            <person name="Grimwood J."/>
            <person name="Chapman J.A."/>
            <person name="Shapiro H."/>
            <person name="Aerts A."/>
            <person name="Otillar R.P."/>
            <person name="Terry A.Y."/>
            <person name="Boore J.L."/>
            <person name="Grigoriev I.V."/>
            <person name="Lindberg D.R."/>
            <person name="Seaver E.C."/>
            <person name="Weisblat D.A."/>
            <person name="Putnam N.H."/>
            <person name="Rokhsar D.S."/>
        </authorList>
    </citation>
    <scope>NUCLEOTIDE SEQUENCE</scope>
</reference>
<protein>
    <recommendedName>
        <fullName evidence="1">F5/8 type C domain-containing protein</fullName>
    </recommendedName>
</protein>
<reference evidence="4" key="1">
    <citation type="submission" date="2012-12" db="EMBL/GenBank/DDBJ databases">
        <authorList>
            <person name="Hellsten U."/>
            <person name="Grimwood J."/>
            <person name="Chapman J.A."/>
            <person name="Shapiro H."/>
            <person name="Aerts A."/>
            <person name="Otillar R.P."/>
            <person name="Terry A.Y."/>
            <person name="Boore J.L."/>
            <person name="Simakov O."/>
            <person name="Marletaz F."/>
            <person name="Cho S.-J."/>
            <person name="Edsinger-Gonzales E."/>
            <person name="Havlak P."/>
            <person name="Kuo D.-H."/>
            <person name="Larsson T."/>
            <person name="Lv J."/>
            <person name="Arendt D."/>
            <person name="Savage R."/>
            <person name="Osoegawa K."/>
            <person name="de Jong P."/>
            <person name="Lindberg D.R."/>
            <person name="Seaver E.C."/>
            <person name="Weisblat D.A."/>
            <person name="Putnam N.H."/>
            <person name="Grigoriev I.V."/>
            <person name="Rokhsar D.S."/>
        </authorList>
    </citation>
    <scope>NUCLEOTIDE SEQUENCE</scope>
</reference>
<dbReference type="InterPro" id="IPR008979">
    <property type="entry name" value="Galactose-bd-like_sf"/>
</dbReference>
<evidence type="ECO:0000313" key="4">
    <source>
        <dbReference type="Proteomes" id="UP000015101"/>
    </source>
</evidence>
<evidence type="ECO:0000313" key="3">
    <source>
        <dbReference type="EnsemblMetazoa" id="HelroP80422"/>
    </source>
</evidence>
<dbReference type="OrthoDB" id="6262482at2759"/>
<organism evidence="3 4">
    <name type="scientific">Helobdella robusta</name>
    <name type="common">Californian leech</name>
    <dbReference type="NCBI Taxonomy" id="6412"/>
    <lineage>
        <taxon>Eukaryota</taxon>
        <taxon>Metazoa</taxon>
        <taxon>Spiralia</taxon>
        <taxon>Lophotrochozoa</taxon>
        <taxon>Annelida</taxon>
        <taxon>Clitellata</taxon>
        <taxon>Hirudinea</taxon>
        <taxon>Rhynchobdellida</taxon>
        <taxon>Glossiphoniidae</taxon>
        <taxon>Helobdella</taxon>
    </lineage>
</organism>
<dbReference type="EMBL" id="KB096633">
    <property type="protein sequence ID" value="ESO03288.1"/>
    <property type="molecule type" value="Genomic_DNA"/>
</dbReference>
<evidence type="ECO:0000259" key="1">
    <source>
        <dbReference type="PROSITE" id="PS50022"/>
    </source>
</evidence>
<evidence type="ECO:0000313" key="2">
    <source>
        <dbReference type="EMBL" id="ESO03288.1"/>
    </source>
</evidence>